<gene>
    <name evidence="1" type="ORF">PECAL_5P19210</name>
</gene>
<sequence>MAILYLAECCICILSTPHLLRRLNSIVIVGNSEPRTRSMQDGPGQQCLLVFQGSAHAVVRLVVYAPRALRALFAAG</sequence>
<dbReference type="Proteomes" id="UP000789595">
    <property type="component" value="Unassembled WGS sequence"/>
</dbReference>
<dbReference type="EMBL" id="CAKKNE010000005">
    <property type="protein sequence ID" value="CAH0377364.1"/>
    <property type="molecule type" value="Genomic_DNA"/>
</dbReference>
<name>A0A8J2T0W5_9STRA</name>
<comment type="caution">
    <text evidence="1">The sequence shown here is derived from an EMBL/GenBank/DDBJ whole genome shotgun (WGS) entry which is preliminary data.</text>
</comment>
<organism evidence="1 2">
    <name type="scientific">Pelagomonas calceolata</name>
    <dbReference type="NCBI Taxonomy" id="35677"/>
    <lineage>
        <taxon>Eukaryota</taxon>
        <taxon>Sar</taxon>
        <taxon>Stramenopiles</taxon>
        <taxon>Ochrophyta</taxon>
        <taxon>Pelagophyceae</taxon>
        <taxon>Pelagomonadales</taxon>
        <taxon>Pelagomonadaceae</taxon>
        <taxon>Pelagomonas</taxon>
    </lineage>
</organism>
<evidence type="ECO:0000313" key="2">
    <source>
        <dbReference type="Proteomes" id="UP000789595"/>
    </source>
</evidence>
<protein>
    <submittedName>
        <fullName evidence="1">Uncharacterized protein</fullName>
    </submittedName>
</protein>
<dbReference type="AlphaFoldDB" id="A0A8J2T0W5"/>
<accession>A0A8J2T0W5</accession>
<keyword evidence="2" id="KW-1185">Reference proteome</keyword>
<reference evidence="1" key="1">
    <citation type="submission" date="2021-11" db="EMBL/GenBank/DDBJ databases">
        <authorList>
            <consortium name="Genoscope - CEA"/>
            <person name="William W."/>
        </authorList>
    </citation>
    <scope>NUCLEOTIDE SEQUENCE</scope>
</reference>
<evidence type="ECO:0000313" key="1">
    <source>
        <dbReference type="EMBL" id="CAH0377364.1"/>
    </source>
</evidence>
<feature type="non-terminal residue" evidence="1">
    <location>
        <position position="76"/>
    </location>
</feature>
<proteinExistence type="predicted"/>